<dbReference type="Gene3D" id="3.60.40.10">
    <property type="entry name" value="PPM-type phosphatase domain"/>
    <property type="match status" value="1"/>
</dbReference>
<dbReference type="SUPFAM" id="SSF55781">
    <property type="entry name" value="GAF domain-like"/>
    <property type="match status" value="1"/>
</dbReference>
<organism evidence="3 4">
    <name type="scientific">Microbispora triticiradicis</name>
    <dbReference type="NCBI Taxonomy" id="2200763"/>
    <lineage>
        <taxon>Bacteria</taxon>
        <taxon>Bacillati</taxon>
        <taxon>Actinomycetota</taxon>
        <taxon>Actinomycetes</taxon>
        <taxon>Streptosporangiales</taxon>
        <taxon>Streptosporangiaceae</taxon>
        <taxon>Microbispora</taxon>
    </lineage>
</organism>
<dbReference type="AlphaFoldDB" id="A0A5R8ZJP8"/>
<dbReference type="InterPro" id="IPR001932">
    <property type="entry name" value="PPM-type_phosphatase-like_dom"/>
</dbReference>
<dbReference type="EMBL" id="VANP01000001">
    <property type="protein sequence ID" value="TLP65992.1"/>
    <property type="molecule type" value="Genomic_DNA"/>
</dbReference>
<dbReference type="InterPro" id="IPR036457">
    <property type="entry name" value="PPM-type-like_dom_sf"/>
</dbReference>
<feature type="domain" description="PPM-type phosphatase" evidence="2">
    <location>
        <begin position="304"/>
        <end position="522"/>
    </location>
</feature>
<name>A0A5R8ZJP8_9ACTN</name>
<evidence type="ECO:0000259" key="2">
    <source>
        <dbReference type="SMART" id="SM00331"/>
    </source>
</evidence>
<dbReference type="OrthoDB" id="5241041at2"/>
<evidence type="ECO:0000313" key="4">
    <source>
        <dbReference type="Proteomes" id="UP000309033"/>
    </source>
</evidence>
<dbReference type="Pfam" id="PF07228">
    <property type="entry name" value="SpoIIE"/>
    <property type="match status" value="1"/>
</dbReference>
<accession>A0A5R8ZJP8</accession>
<sequence length="552" mass="57075">MRGATGSTNAGAARATPGDMAALLDGSDEGIVLCDAGGVVLLANAAAARLAPEIVPGRPVPPQLDPAGSSTVTYGGRVIRVRTEAAGDHRALYLSEAPSLPRRAEFLLEAARRLFASLHPRRCARAAVDLGTDFLCDLAVVVLPPATNRRVEWIRAVAGHPGPEEGVMPLSTALRVPGLTDALAGLTHGSGGRQDAGAVPDWLLPEGFGPAGDLLVFPLPGNGVPAGAMALVRRAGRPPFDDEALAMVRDLASRAGAALSAASLFREQSAVNAILIDDLLPPDLPEVEGMRLAGRLRSSQQAGAVGGDFYDVYMSETGAGHDSGIGIVERPPLIILGDVCGKGARAAVLAGQVRQSLRALLLLESRPVQLLELLNRSLLASPAPNSYVTLVLAALRVAPDEHVLVDLAVAGHPPPLVLRRDGTVEEAPARGSLLGALKKTVVRPATVDLAPGEVCLLYSDGITEAFGGPTRREMFGEERLKEALASCAGMPVDALVERLEQISSEWLAGGQQDDRALLAVRAGGHDPATGTETGTATVATPGAMTVWAETTG</sequence>
<keyword evidence="1" id="KW-0378">Hydrolase</keyword>
<protein>
    <submittedName>
        <fullName evidence="3">Serine/threonine-protein phosphatase</fullName>
    </submittedName>
</protein>
<evidence type="ECO:0000313" key="3">
    <source>
        <dbReference type="EMBL" id="TLP65992.1"/>
    </source>
</evidence>
<dbReference type="SUPFAM" id="SSF81606">
    <property type="entry name" value="PP2C-like"/>
    <property type="match status" value="1"/>
</dbReference>
<gene>
    <name evidence="3" type="ORF">FED44_00195</name>
</gene>
<reference evidence="3" key="1">
    <citation type="submission" date="2019-05" db="EMBL/GenBank/DDBJ databases">
        <title>Isolation, diversity and antifungal activity of Actinobacteria from wheat.</title>
        <authorList>
            <person name="Yu B."/>
        </authorList>
    </citation>
    <scope>NUCLEOTIDE SEQUENCE [LARGE SCALE GENOMIC DNA]</scope>
    <source>
        <strain evidence="3">NEAU-HEGS1-5</strain>
    </source>
</reference>
<proteinExistence type="predicted"/>
<dbReference type="Proteomes" id="UP000309033">
    <property type="component" value="Unassembled WGS sequence"/>
</dbReference>
<evidence type="ECO:0000256" key="1">
    <source>
        <dbReference type="ARBA" id="ARBA00022801"/>
    </source>
</evidence>
<keyword evidence="4" id="KW-1185">Reference proteome</keyword>
<comment type="caution">
    <text evidence="3">The sequence shown here is derived from an EMBL/GenBank/DDBJ whole genome shotgun (WGS) entry which is preliminary data.</text>
</comment>
<dbReference type="PANTHER" id="PTHR43156">
    <property type="entry name" value="STAGE II SPORULATION PROTEIN E-RELATED"/>
    <property type="match status" value="1"/>
</dbReference>
<dbReference type="InterPro" id="IPR029016">
    <property type="entry name" value="GAF-like_dom_sf"/>
</dbReference>
<dbReference type="Gene3D" id="3.30.450.40">
    <property type="match status" value="1"/>
</dbReference>
<dbReference type="SMART" id="SM00331">
    <property type="entry name" value="PP2C_SIG"/>
    <property type="match status" value="1"/>
</dbReference>
<dbReference type="PANTHER" id="PTHR43156:SF2">
    <property type="entry name" value="STAGE II SPORULATION PROTEIN E"/>
    <property type="match status" value="1"/>
</dbReference>
<dbReference type="InterPro" id="IPR052016">
    <property type="entry name" value="Bact_Sigma-Reg"/>
</dbReference>
<dbReference type="GO" id="GO:0016791">
    <property type="term" value="F:phosphatase activity"/>
    <property type="evidence" value="ECO:0007669"/>
    <property type="project" value="TreeGrafter"/>
</dbReference>